<dbReference type="EMBL" id="LANI01000002">
    <property type="protein sequence ID" value="KKJ78112.1"/>
    <property type="molecule type" value="Genomic_DNA"/>
</dbReference>
<keyword evidence="1" id="KW-0732">Signal</keyword>
<organism evidence="3 4">
    <name type="scientific">Kiloniella litopenaei</name>
    <dbReference type="NCBI Taxonomy" id="1549748"/>
    <lineage>
        <taxon>Bacteria</taxon>
        <taxon>Pseudomonadati</taxon>
        <taxon>Pseudomonadota</taxon>
        <taxon>Alphaproteobacteria</taxon>
        <taxon>Rhodospirillales</taxon>
        <taxon>Kiloniellaceae</taxon>
        <taxon>Kiloniella</taxon>
    </lineage>
</organism>
<dbReference type="PANTHER" id="PTHR38834:SF3">
    <property type="entry name" value="SOLUTE-BINDING PROTEIN FAMILY 3_N-TERMINAL DOMAIN-CONTAINING PROTEIN"/>
    <property type="match status" value="1"/>
</dbReference>
<dbReference type="SUPFAM" id="SSF53850">
    <property type="entry name" value="Periplasmic binding protein-like II"/>
    <property type="match status" value="1"/>
</dbReference>
<comment type="caution">
    <text evidence="3">The sequence shown here is derived from an EMBL/GenBank/DDBJ whole genome shotgun (WGS) entry which is preliminary data.</text>
</comment>
<dbReference type="Gene3D" id="3.40.190.10">
    <property type="entry name" value="Periplasmic binding protein-like II"/>
    <property type="match status" value="2"/>
</dbReference>
<keyword evidence="4" id="KW-1185">Reference proteome</keyword>
<dbReference type="PANTHER" id="PTHR38834">
    <property type="entry name" value="PERIPLASMIC SUBSTRATE BINDING PROTEIN FAMILY 3"/>
    <property type="match status" value="1"/>
</dbReference>
<dbReference type="RefSeq" id="WP_046502260.1">
    <property type="nucleotide sequence ID" value="NZ_LANI01000002.1"/>
</dbReference>
<sequence>MKKFGTIALVSTFLCSCIINFSIIVQAHAQDGKADSARSLHLVTEEYPPLNMSRDGLITGLATELIRLAAHENNIKLKIEMMPWKRAYHIAKNRPTVCIYSTWRTAEREDHFTWIGPLAKDAWSFYAPKDAYIKISSLKDTYRYRVGGIDGWAFTQYLQQNEHPHLDLIAVEDETNARKLQTSRIDLWATGRISGQQIIKDQKISNFEEVFAVREIGLWLACNPQTNPDIIHDLQKTLDKFEQNGTAQKVRATFQFN</sequence>
<accession>A0A0M2R875</accession>
<protein>
    <recommendedName>
        <fullName evidence="2">Solute-binding protein family 3/N-terminal domain-containing protein</fullName>
    </recommendedName>
</protein>
<evidence type="ECO:0000259" key="2">
    <source>
        <dbReference type="Pfam" id="PF00497"/>
    </source>
</evidence>
<feature type="chain" id="PRO_5005640531" description="Solute-binding protein family 3/N-terminal domain-containing protein" evidence="1">
    <location>
        <begin position="30"/>
        <end position="257"/>
    </location>
</feature>
<evidence type="ECO:0000256" key="1">
    <source>
        <dbReference type="SAM" id="SignalP"/>
    </source>
</evidence>
<dbReference type="AlphaFoldDB" id="A0A0M2R875"/>
<reference evidence="3 4" key="1">
    <citation type="submission" date="2015-03" db="EMBL/GenBank/DDBJ databases">
        <title>Genome sequence of Kiloniella sp. P1-1, isolated from the gut microflora of Pacific white shrimp, Penaeus vannamei.</title>
        <authorList>
            <person name="Shao Z."/>
            <person name="Wang L."/>
            <person name="Li X."/>
        </authorList>
    </citation>
    <scope>NUCLEOTIDE SEQUENCE [LARGE SCALE GENOMIC DNA]</scope>
    <source>
        <strain evidence="3 4">P1-1</strain>
    </source>
</reference>
<evidence type="ECO:0000313" key="3">
    <source>
        <dbReference type="EMBL" id="KKJ78112.1"/>
    </source>
</evidence>
<dbReference type="OrthoDB" id="7857781at2"/>
<feature type="domain" description="Solute-binding protein family 3/N-terminal" evidence="2">
    <location>
        <begin position="43"/>
        <end position="252"/>
    </location>
</feature>
<name>A0A0M2R875_9PROT</name>
<dbReference type="InterPro" id="IPR001638">
    <property type="entry name" value="Solute-binding_3/MltF_N"/>
</dbReference>
<dbReference type="PROSITE" id="PS51257">
    <property type="entry name" value="PROKAR_LIPOPROTEIN"/>
    <property type="match status" value="1"/>
</dbReference>
<gene>
    <name evidence="3" type="ORF">WH95_01800</name>
</gene>
<feature type="signal peptide" evidence="1">
    <location>
        <begin position="1"/>
        <end position="29"/>
    </location>
</feature>
<proteinExistence type="predicted"/>
<dbReference type="Pfam" id="PF00497">
    <property type="entry name" value="SBP_bac_3"/>
    <property type="match status" value="1"/>
</dbReference>
<dbReference type="Proteomes" id="UP000034491">
    <property type="component" value="Unassembled WGS sequence"/>
</dbReference>
<dbReference type="STRING" id="1549748.WH95_01800"/>
<evidence type="ECO:0000313" key="4">
    <source>
        <dbReference type="Proteomes" id="UP000034491"/>
    </source>
</evidence>